<accession>A0A1X2LR00</accession>
<evidence type="ECO:0000313" key="3">
    <source>
        <dbReference type="EMBL" id="OSC38919.1"/>
    </source>
</evidence>
<dbReference type="PANTHER" id="PTHR40758:SF1">
    <property type="entry name" value="CONSERVED PROTEIN"/>
    <property type="match status" value="1"/>
</dbReference>
<protein>
    <recommendedName>
        <fullName evidence="5">Maleylpyruvate isomerase family mycothiol-dependent enzyme</fullName>
    </recommendedName>
</protein>
<evidence type="ECO:0000313" key="4">
    <source>
        <dbReference type="Proteomes" id="UP000193247"/>
    </source>
</evidence>
<organism evidence="3 4">
    <name type="scientific">Mycobacterium decipiens</name>
    <dbReference type="NCBI Taxonomy" id="1430326"/>
    <lineage>
        <taxon>Bacteria</taxon>
        <taxon>Bacillati</taxon>
        <taxon>Actinomycetota</taxon>
        <taxon>Actinomycetes</taxon>
        <taxon>Mycobacteriales</taxon>
        <taxon>Mycobacteriaceae</taxon>
        <taxon>Mycobacterium</taxon>
    </lineage>
</organism>
<dbReference type="AlphaFoldDB" id="A0A1X2LR00"/>
<comment type="caution">
    <text evidence="3">The sequence shown here is derived from an EMBL/GenBank/DDBJ whole genome shotgun (WGS) entry which is preliminary data.</text>
</comment>
<proteinExistence type="predicted"/>
<evidence type="ECO:0000259" key="2">
    <source>
        <dbReference type="Pfam" id="PF11716"/>
    </source>
</evidence>
<dbReference type="InterPro" id="IPR010872">
    <property type="entry name" value="MDMPI_C-term_domain"/>
</dbReference>
<evidence type="ECO:0000259" key="1">
    <source>
        <dbReference type="Pfam" id="PF07398"/>
    </source>
</evidence>
<dbReference type="STRING" id="1430326.B8W66_18710"/>
<dbReference type="RefSeq" id="WP_085326766.1">
    <property type="nucleotide sequence ID" value="NZ_NCXP01000030.1"/>
</dbReference>
<reference evidence="3 4" key="1">
    <citation type="submission" date="2017-04" db="EMBL/GenBank/DDBJ databases">
        <title>The new phylogeny of genus Mycobacterium.</title>
        <authorList>
            <person name="Tortoli E."/>
            <person name="Trovato A."/>
            <person name="Cirillo D.M."/>
        </authorList>
    </citation>
    <scope>NUCLEOTIDE SEQUENCE [LARGE SCALE GENOMIC DNA]</scope>
    <source>
        <strain evidence="3 4">TBL 1200985</strain>
    </source>
</reference>
<keyword evidence="4" id="KW-1185">Reference proteome</keyword>
<dbReference type="Proteomes" id="UP000193247">
    <property type="component" value="Unassembled WGS sequence"/>
</dbReference>
<dbReference type="NCBIfam" id="TIGR03083">
    <property type="entry name" value="maleylpyruvate isomerase family mycothiol-dependent enzyme"/>
    <property type="match status" value="1"/>
</dbReference>
<dbReference type="InterPro" id="IPR034660">
    <property type="entry name" value="DinB/YfiT-like"/>
</dbReference>
<dbReference type="Pfam" id="PF07398">
    <property type="entry name" value="MDMPI_C"/>
    <property type="match status" value="1"/>
</dbReference>
<gene>
    <name evidence="3" type="ORF">B8W66_18710</name>
</gene>
<dbReference type="InterPro" id="IPR017517">
    <property type="entry name" value="Maleyloyr_isom"/>
</dbReference>
<feature type="domain" description="MDMPI C-terminal" evidence="1">
    <location>
        <begin position="145"/>
        <end position="235"/>
    </location>
</feature>
<dbReference type="PANTHER" id="PTHR40758">
    <property type="entry name" value="CONSERVED PROTEIN"/>
    <property type="match status" value="1"/>
</dbReference>
<dbReference type="Gene3D" id="3.30.1050.10">
    <property type="entry name" value="SCP2 sterol-binding domain"/>
    <property type="match status" value="1"/>
</dbReference>
<dbReference type="GO" id="GO:0046872">
    <property type="term" value="F:metal ion binding"/>
    <property type="evidence" value="ECO:0007669"/>
    <property type="project" value="InterPro"/>
</dbReference>
<feature type="domain" description="Mycothiol-dependent maleylpyruvate isomerase metal-binding" evidence="2">
    <location>
        <begin position="13"/>
        <end position="132"/>
    </location>
</feature>
<dbReference type="EMBL" id="NCXP01000030">
    <property type="protein sequence ID" value="OSC38919.1"/>
    <property type="molecule type" value="Genomic_DNA"/>
</dbReference>
<sequence>MAPSSPGPLTYIRALRRDGNRIVAVAAAELDSPVPSCPGWTIADLVWHVGNVHTFWRLVAAGAIAGPDTYREPARPANQVIVDWFRSGVAETADTLGRIEPATPAWTWGRRKDVGFIQRRVAHETAVHCWDAVSAAGVDEPIERELAVDGVAEFLSDVLPGMSDDLDGQTQTVCLRANDVDAQWTVRAGRGACHAMSNGATVDATVSATASDLVLLLWGRRQTDQVQVDGDIEALKRFLARATF</sequence>
<dbReference type="SUPFAM" id="SSF109854">
    <property type="entry name" value="DinB/YfiT-like putative metalloenzymes"/>
    <property type="match status" value="1"/>
</dbReference>
<dbReference type="OrthoDB" id="3671213at2"/>
<dbReference type="GO" id="GO:0005886">
    <property type="term" value="C:plasma membrane"/>
    <property type="evidence" value="ECO:0007669"/>
    <property type="project" value="TreeGrafter"/>
</dbReference>
<dbReference type="InterPro" id="IPR024344">
    <property type="entry name" value="MDMPI_metal-binding"/>
</dbReference>
<name>A0A1X2LR00_9MYCO</name>
<evidence type="ECO:0008006" key="5">
    <source>
        <dbReference type="Google" id="ProtNLM"/>
    </source>
</evidence>
<dbReference type="SUPFAM" id="SSF55718">
    <property type="entry name" value="SCP-like"/>
    <property type="match status" value="1"/>
</dbReference>
<dbReference type="InterPro" id="IPR036527">
    <property type="entry name" value="SCP2_sterol-bd_dom_sf"/>
</dbReference>
<dbReference type="Pfam" id="PF11716">
    <property type="entry name" value="MDMPI_N"/>
    <property type="match status" value="1"/>
</dbReference>